<dbReference type="Gene3D" id="1.20.1580.10">
    <property type="entry name" value="ABC transporter ATPase like domain"/>
    <property type="match status" value="1"/>
</dbReference>
<dbReference type="InterPro" id="IPR004602">
    <property type="entry name" value="UvrA"/>
</dbReference>
<organism evidence="19 20">
    <name type="scientific">Bdellovibrio svalbardensis</name>
    <dbReference type="NCBI Taxonomy" id="2972972"/>
    <lineage>
        <taxon>Bacteria</taxon>
        <taxon>Pseudomonadati</taxon>
        <taxon>Bdellovibrionota</taxon>
        <taxon>Bdellovibrionia</taxon>
        <taxon>Bdellovibrionales</taxon>
        <taxon>Pseudobdellovibrionaceae</taxon>
        <taxon>Bdellovibrio</taxon>
    </lineage>
</organism>
<dbReference type="PROSITE" id="PS00211">
    <property type="entry name" value="ABC_TRANSPORTER_1"/>
    <property type="match status" value="2"/>
</dbReference>
<feature type="region of interest" description="Disordered" evidence="17">
    <location>
        <begin position="320"/>
        <end position="339"/>
    </location>
</feature>
<evidence type="ECO:0000256" key="1">
    <source>
        <dbReference type="ARBA" id="ARBA00004496"/>
    </source>
</evidence>
<dbReference type="InterPro" id="IPR027417">
    <property type="entry name" value="P-loop_NTPase"/>
</dbReference>
<evidence type="ECO:0000256" key="16">
    <source>
        <dbReference type="ARBA" id="ARBA00042156"/>
    </source>
</evidence>
<evidence type="ECO:0000256" key="6">
    <source>
        <dbReference type="ARBA" id="ARBA00022763"/>
    </source>
</evidence>
<dbReference type="PROSITE" id="PS50893">
    <property type="entry name" value="ABC_TRANSPORTER_2"/>
    <property type="match status" value="1"/>
</dbReference>
<comment type="subcellular location">
    <subcellularLocation>
        <location evidence="1">Cytoplasm</location>
    </subcellularLocation>
</comment>
<gene>
    <name evidence="19" type="primary">uvrA</name>
    <name evidence="19" type="ORF">NWE73_07150</name>
</gene>
<keyword evidence="10" id="KW-0067">ATP-binding</keyword>
<keyword evidence="8" id="KW-0863">Zinc-finger</keyword>
<reference evidence="19" key="1">
    <citation type="submission" date="2022-08" db="EMBL/GenBank/DDBJ databases">
        <title>Novel Bdellovibrio Species Isolated from Svalbard: Designation Bdellovibrio svalbardensis.</title>
        <authorList>
            <person name="Mitchell R.J."/>
            <person name="Choi S.Y."/>
        </authorList>
    </citation>
    <scope>NUCLEOTIDE SEQUENCE</scope>
    <source>
        <strain evidence="19">PAP01</strain>
    </source>
</reference>
<dbReference type="InterPro" id="IPR003439">
    <property type="entry name" value="ABC_transporter-like_ATP-bd"/>
</dbReference>
<sequence length="871" mass="95926">MTNTKERFGQDGIVVKGAKEHNLKDVSVTIPRNKITVFTGLSGSGKSSLAFDTIYAEGQRRYVESLSAYARNFLEQLKKPEVDSITGLSPAIAIDQKSVSTNPRSTVGTVTEIYDYLRLLYAKLGVPECPTHHIPVASQTPQQIIEDVLKKSAGAKFYVLAPMASGKKGEFLAEFQKWAKKGFVKAKVDGKIIELDKATKLAKTKAHDIDLVVDQLILKDGLKLRLSESINTALSLAGGRVIIETLTGERTNYSMHSACPVCGYGFPEIEPRLFSFNNPRGACPTCHGLGTIDLVEEEQFSDGEVGGKKLDKVVYKYKGKKTSDDDDEEGEEMELSDCPDCHGSRLKPEALNIKLGGRTIAELSDLSAVELREWMAQLQWKTKDQLIAEKIVKQILSRLDYLIRVGTSYLSLSRTSRTLSGGEAQRIRLATQVGSSLIGVLYVMDEPSIGLHPRDHHRLLDIIGELKDRGNTILLVEHDEDTIRYADFVVDLGPRAGSLGGEMMAQGTPEELEKNPKSLTGRYLSGEVRIPIPKVRRKGNGSVLRLLGATGNNLQNVDLEIPLGTFTTVTGVSGSGKSTLIIDTLYKILAQHFYKASAKASPYKKIEGLDKIDKVIDINQRPIGRTPRSTPATYVGLFPMIRDLFANLPDSKLRGYEPGRFSFNVKGGRCETCLGHGQIKVEMHFLSDVFVTCDTCLGKRYNRETLNIKYKNKSISDVLDMNVAEALEFFRNHSQIFRKLETLHRVGLDYMTLGQSSTTLSGGEAQRVKLSKELSRRGTGKTLYILDEPTTGLHFDDVRKLVELMQELADQGNTVLVIEHALEVIKVSDHVIDLGPDGGKAGGRIVAAGTPEQVAKVKDSETGKFLKGILK</sequence>
<evidence type="ECO:0000256" key="7">
    <source>
        <dbReference type="ARBA" id="ARBA00022769"/>
    </source>
</evidence>
<feature type="compositionally biased region" description="Acidic residues" evidence="17">
    <location>
        <begin position="324"/>
        <end position="337"/>
    </location>
</feature>
<evidence type="ECO:0000256" key="8">
    <source>
        <dbReference type="ARBA" id="ARBA00022771"/>
    </source>
</evidence>
<dbReference type="SUPFAM" id="SSF52540">
    <property type="entry name" value="P-loop containing nucleoside triphosphate hydrolases"/>
    <property type="match status" value="2"/>
</dbReference>
<protein>
    <recommendedName>
        <fullName evidence="15">UvrABC system protein A</fullName>
    </recommendedName>
    <alternativeName>
        <fullName evidence="16">Excinuclease ABC subunit A</fullName>
    </alternativeName>
</protein>
<evidence type="ECO:0000259" key="18">
    <source>
        <dbReference type="PROSITE" id="PS50893"/>
    </source>
</evidence>
<name>A0ABT6DH08_9BACT</name>
<dbReference type="CDD" id="cd03271">
    <property type="entry name" value="ABC_UvrA_II"/>
    <property type="match status" value="1"/>
</dbReference>
<keyword evidence="13" id="KW-0234">DNA repair</keyword>
<keyword evidence="9" id="KW-0862">Zinc</keyword>
<evidence type="ECO:0000256" key="5">
    <source>
        <dbReference type="ARBA" id="ARBA00022741"/>
    </source>
</evidence>
<evidence type="ECO:0000256" key="4">
    <source>
        <dbReference type="ARBA" id="ARBA00022737"/>
    </source>
</evidence>
<evidence type="ECO:0000313" key="19">
    <source>
        <dbReference type="EMBL" id="MDG0816134.1"/>
    </source>
</evidence>
<dbReference type="InterPro" id="IPR017871">
    <property type="entry name" value="ABC_transporter-like_CS"/>
</dbReference>
<dbReference type="InterPro" id="IPR041102">
    <property type="entry name" value="UvrA_inter"/>
</dbReference>
<evidence type="ECO:0000256" key="14">
    <source>
        <dbReference type="ARBA" id="ARBA00038000"/>
    </source>
</evidence>
<dbReference type="Proteomes" id="UP001152321">
    <property type="component" value="Unassembled WGS sequence"/>
</dbReference>
<dbReference type="Gene3D" id="3.40.50.300">
    <property type="entry name" value="P-loop containing nucleotide triphosphate hydrolases"/>
    <property type="match status" value="3"/>
</dbReference>
<keyword evidence="11" id="KW-0267">Excision nuclease</keyword>
<evidence type="ECO:0000256" key="17">
    <source>
        <dbReference type="SAM" id="MobiDB-lite"/>
    </source>
</evidence>
<keyword evidence="7" id="KW-0228">DNA excision</keyword>
<keyword evidence="6" id="KW-0227">DNA damage</keyword>
<evidence type="ECO:0000313" key="20">
    <source>
        <dbReference type="Proteomes" id="UP001152321"/>
    </source>
</evidence>
<dbReference type="Gene3D" id="3.30.190.20">
    <property type="match status" value="1"/>
</dbReference>
<dbReference type="PANTHER" id="PTHR43152">
    <property type="entry name" value="UVRABC SYSTEM PROTEIN A"/>
    <property type="match status" value="1"/>
</dbReference>
<feature type="domain" description="ABC transporter" evidence="18">
    <location>
        <begin position="530"/>
        <end position="867"/>
    </location>
</feature>
<evidence type="ECO:0000256" key="11">
    <source>
        <dbReference type="ARBA" id="ARBA00022881"/>
    </source>
</evidence>
<evidence type="ECO:0000256" key="2">
    <source>
        <dbReference type="ARBA" id="ARBA00022490"/>
    </source>
</evidence>
<comment type="caution">
    <text evidence="19">The sequence shown here is derived from an EMBL/GenBank/DDBJ whole genome shotgun (WGS) entry which is preliminary data.</text>
</comment>
<proteinExistence type="inferred from homology"/>
<dbReference type="RefSeq" id="WP_277577612.1">
    <property type="nucleotide sequence ID" value="NZ_JANRMI010000002.1"/>
</dbReference>
<evidence type="ECO:0000256" key="13">
    <source>
        <dbReference type="ARBA" id="ARBA00023204"/>
    </source>
</evidence>
<evidence type="ECO:0000256" key="12">
    <source>
        <dbReference type="ARBA" id="ARBA00023125"/>
    </source>
</evidence>
<evidence type="ECO:0000256" key="3">
    <source>
        <dbReference type="ARBA" id="ARBA00022723"/>
    </source>
</evidence>
<dbReference type="Pfam" id="PF17760">
    <property type="entry name" value="UvrA_inter"/>
    <property type="match status" value="1"/>
</dbReference>
<dbReference type="EMBL" id="JANRMI010000002">
    <property type="protein sequence ID" value="MDG0816134.1"/>
    <property type="molecule type" value="Genomic_DNA"/>
</dbReference>
<keyword evidence="4" id="KW-0677">Repeat</keyword>
<keyword evidence="20" id="KW-1185">Reference proteome</keyword>
<evidence type="ECO:0000256" key="10">
    <source>
        <dbReference type="ARBA" id="ARBA00022840"/>
    </source>
</evidence>
<keyword evidence="3" id="KW-0479">Metal-binding</keyword>
<dbReference type="NCBIfam" id="TIGR00630">
    <property type="entry name" value="uvra"/>
    <property type="match status" value="1"/>
</dbReference>
<accession>A0ABT6DH08</accession>
<evidence type="ECO:0000256" key="15">
    <source>
        <dbReference type="ARBA" id="ARBA00039316"/>
    </source>
</evidence>
<keyword evidence="12" id="KW-0238">DNA-binding</keyword>
<keyword evidence="2" id="KW-0963">Cytoplasm</keyword>
<dbReference type="PANTHER" id="PTHR43152:SF3">
    <property type="entry name" value="UVRABC SYSTEM PROTEIN A"/>
    <property type="match status" value="1"/>
</dbReference>
<comment type="similarity">
    <text evidence="14">Belongs to the ABC transporter superfamily. UvrA family.</text>
</comment>
<keyword evidence="5" id="KW-0547">Nucleotide-binding</keyword>
<evidence type="ECO:0000256" key="9">
    <source>
        <dbReference type="ARBA" id="ARBA00022833"/>
    </source>
</evidence>